<feature type="transmembrane region" description="Helical" evidence="1">
    <location>
        <begin position="32"/>
        <end position="53"/>
    </location>
</feature>
<sequence>MVLTQRKIVDKRQKVKANTVQNQEMKKYCFQIGFILTLQIAAASLFTIGFLIIGTQQITRNNISAINESSFDRLIIIVVDAMRFDMGNSFPDLPDETTPEFINRVPLIHQLLEQRPQQSAMYKFISDMPTVTTSRLKCITTGAVPAFIDIGTSFSGSSITEDNLLDQLVFGNRNTTEQEKQCQKNDKNIWVLGDDTWTQLYPSQNESSQCSVWSFIDVVPSFTVTAFHENDRTVLRTLVPQILELKNKKHLIKPNWDAFIGHFLGIDHIMHVKTLKNYQYNPDLSVKIDQIDSVLRILVDFIDREEQEIIQEEIKKRQNKEYSHNNNKQLRKGTLLCVFGDHGMTEEGTHGGQNREETDATLFLYSPKPLIAFTTQNEIVDLNVLRNWNKMKSDG</sequence>
<dbReference type="PANTHER" id="PTHR23071:SF1">
    <property type="entry name" value="GPI ETHANOLAMINE PHOSPHATE TRANSFERASE 3"/>
    <property type="match status" value="1"/>
</dbReference>
<dbReference type="OrthoDB" id="272139at2759"/>
<keyword evidence="1" id="KW-0812">Transmembrane</keyword>
<dbReference type="InterPro" id="IPR017850">
    <property type="entry name" value="Alkaline_phosphatase_core_sf"/>
</dbReference>
<reference evidence="2 3" key="1">
    <citation type="submission" date="2019-03" db="EMBL/GenBank/DDBJ databases">
        <title>Single cell metagenomics reveals metabolic interactions within the superorganism composed of flagellate Streblomastix strix and complex community of Bacteroidetes bacteria on its surface.</title>
        <authorList>
            <person name="Treitli S.C."/>
            <person name="Kolisko M."/>
            <person name="Husnik F."/>
            <person name="Keeling P."/>
            <person name="Hampl V."/>
        </authorList>
    </citation>
    <scope>NUCLEOTIDE SEQUENCE [LARGE SCALE GENOMIC DNA]</scope>
    <source>
        <strain evidence="2">ST1C</strain>
    </source>
</reference>
<dbReference type="Gene3D" id="3.40.720.10">
    <property type="entry name" value="Alkaline Phosphatase, subunit A"/>
    <property type="match status" value="1"/>
</dbReference>
<dbReference type="EMBL" id="SNRW01000377">
    <property type="protein sequence ID" value="KAA6401519.1"/>
    <property type="molecule type" value="Genomic_DNA"/>
</dbReference>
<protein>
    <submittedName>
        <fullName evidence="2">Putative phosphatidylinositol glycan</fullName>
    </submittedName>
</protein>
<proteinExistence type="predicted"/>
<dbReference type="Proteomes" id="UP000324800">
    <property type="component" value="Unassembled WGS sequence"/>
</dbReference>
<dbReference type="AlphaFoldDB" id="A0A5J4X4S4"/>
<evidence type="ECO:0000256" key="1">
    <source>
        <dbReference type="SAM" id="Phobius"/>
    </source>
</evidence>
<organism evidence="2 3">
    <name type="scientific">Streblomastix strix</name>
    <dbReference type="NCBI Taxonomy" id="222440"/>
    <lineage>
        <taxon>Eukaryota</taxon>
        <taxon>Metamonada</taxon>
        <taxon>Preaxostyla</taxon>
        <taxon>Oxymonadida</taxon>
        <taxon>Streblomastigidae</taxon>
        <taxon>Streblomastix</taxon>
    </lineage>
</organism>
<name>A0A5J4X4S4_9EUKA</name>
<dbReference type="GO" id="GO:0006506">
    <property type="term" value="P:GPI anchor biosynthetic process"/>
    <property type="evidence" value="ECO:0007669"/>
    <property type="project" value="InterPro"/>
</dbReference>
<dbReference type="SUPFAM" id="SSF53649">
    <property type="entry name" value="Alkaline phosphatase-like"/>
    <property type="match status" value="1"/>
</dbReference>
<evidence type="ECO:0000313" key="2">
    <source>
        <dbReference type="EMBL" id="KAA6401519.1"/>
    </source>
</evidence>
<dbReference type="GO" id="GO:0005789">
    <property type="term" value="C:endoplasmic reticulum membrane"/>
    <property type="evidence" value="ECO:0007669"/>
    <property type="project" value="TreeGrafter"/>
</dbReference>
<comment type="caution">
    <text evidence="2">The sequence shown here is derived from an EMBL/GenBank/DDBJ whole genome shotgun (WGS) entry which is preliminary data.</text>
</comment>
<dbReference type="InterPro" id="IPR039524">
    <property type="entry name" value="PIGO/GPI13"/>
</dbReference>
<accession>A0A5J4X4S4</accession>
<dbReference type="GO" id="GO:0051377">
    <property type="term" value="F:mannose-ethanolamine phosphotransferase activity"/>
    <property type="evidence" value="ECO:0007669"/>
    <property type="project" value="TreeGrafter"/>
</dbReference>
<keyword evidence="1" id="KW-1133">Transmembrane helix</keyword>
<evidence type="ECO:0000313" key="3">
    <source>
        <dbReference type="Proteomes" id="UP000324800"/>
    </source>
</evidence>
<gene>
    <name evidence="2" type="ORF">EZS28_002958</name>
</gene>
<dbReference type="PANTHER" id="PTHR23071">
    <property type="entry name" value="PHOSPHATIDYLINOSITOL GLYCAN"/>
    <property type="match status" value="1"/>
</dbReference>
<keyword evidence="1" id="KW-0472">Membrane</keyword>